<feature type="transmembrane region" description="Helical" evidence="2">
    <location>
        <begin position="132"/>
        <end position="153"/>
    </location>
</feature>
<evidence type="ECO:0000256" key="2">
    <source>
        <dbReference type="SAM" id="Phobius"/>
    </source>
</evidence>
<keyword evidence="2" id="KW-0812">Transmembrane</keyword>
<feature type="region of interest" description="Disordered" evidence="1">
    <location>
        <begin position="157"/>
        <end position="211"/>
    </location>
</feature>
<sequence>MKEHEIVYLKENFADADQFIELTMKNGKETVLVCKGKEFKIINLFIKKDEHKKKYVETHETIDEFTLTSNEKIVKDNFALSSKYNLNGKNIDISSDESKNKFEKLLIENGNTIENTKRNFINKIVGFRTKKVWKMIVAIIIYLMLLGALINIFTGDEESEDKKQDDKKEVATKEDKSDTGDKKKNNDKKSDEPKKEKKDKKPLTDEEKIKKQLKEENQLSRLKEIQFVDNGHKVTIELKGQDALSKKSTARSFKMQTADTLYALNKSGVNFETADVYISFPMTDGIDEEEKLVMTSTWSKETVKKIDKDSTYSLPDHIEQHADSFFLHRYFRE</sequence>
<dbReference type="RefSeq" id="WP_207572465.1">
    <property type="nucleotide sequence ID" value="NZ_JAFNLQ010000006.1"/>
</dbReference>
<proteinExistence type="predicted"/>
<protein>
    <submittedName>
        <fullName evidence="3">Uncharacterized protein</fullName>
    </submittedName>
</protein>
<name>A0ABS3L3P9_9STAP</name>
<keyword evidence="4" id="KW-1185">Reference proteome</keyword>
<keyword evidence="2" id="KW-1133">Transmembrane helix</keyword>
<feature type="compositionally biased region" description="Basic and acidic residues" evidence="1">
    <location>
        <begin position="160"/>
        <end position="211"/>
    </location>
</feature>
<dbReference type="EMBL" id="JAFNLT010000013">
    <property type="protein sequence ID" value="MBO1228189.1"/>
    <property type="molecule type" value="Genomic_DNA"/>
</dbReference>
<accession>A0ABS3L3P9</accession>
<reference evidence="3 4" key="1">
    <citation type="submission" date="2021-03" db="EMBL/GenBank/DDBJ databases">
        <title>Staphylococci and Mammaliicocci in bats.</title>
        <authorList>
            <person name="Fountain K."/>
        </authorList>
    </citation>
    <scope>NUCLEOTIDE SEQUENCE [LARGE SCALE GENOMIC DNA]</scope>
    <source>
        <strain evidence="3 4">18_1_E_SW</strain>
    </source>
</reference>
<gene>
    <name evidence="3" type="ORF">J3T88_12890</name>
</gene>
<keyword evidence="2" id="KW-0472">Membrane</keyword>
<organism evidence="3 4">
    <name type="scientific">Staphylococcus nepalensis</name>
    <dbReference type="NCBI Taxonomy" id="214473"/>
    <lineage>
        <taxon>Bacteria</taxon>
        <taxon>Bacillati</taxon>
        <taxon>Bacillota</taxon>
        <taxon>Bacilli</taxon>
        <taxon>Bacillales</taxon>
        <taxon>Staphylococcaceae</taxon>
        <taxon>Staphylococcus</taxon>
    </lineage>
</organism>
<dbReference type="Proteomes" id="UP000664081">
    <property type="component" value="Unassembled WGS sequence"/>
</dbReference>
<evidence type="ECO:0000313" key="4">
    <source>
        <dbReference type="Proteomes" id="UP000664081"/>
    </source>
</evidence>
<comment type="caution">
    <text evidence="3">The sequence shown here is derived from an EMBL/GenBank/DDBJ whole genome shotgun (WGS) entry which is preliminary data.</text>
</comment>
<evidence type="ECO:0000313" key="3">
    <source>
        <dbReference type="EMBL" id="MBO1228189.1"/>
    </source>
</evidence>
<evidence type="ECO:0000256" key="1">
    <source>
        <dbReference type="SAM" id="MobiDB-lite"/>
    </source>
</evidence>